<evidence type="ECO:0000313" key="1">
    <source>
        <dbReference type="EMBL" id="GAA0223760.1"/>
    </source>
</evidence>
<name>A0ABN0TK49_9ACTN</name>
<protein>
    <submittedName>
        <fullName evidence="1">Uncharacterized protein</fullName>
    </submittedName>
</protein>
<organism evidence="1 2">
    <name type="scientific">Cryptosporangium japonicum</name>
    <dbReference type="NCBI Taxonomy" id="80872"/>
    <lineage>
        <taxon>Bacteria</taxon>
        <taxon>Bacillati</taxon>
        <taxon>Actinomycetota</taxon>
        <taxon>Actinomycetes</taxon>
        <taxon>Cryptosporangiales</taxon>
        <taxon>Cryptosporangiaceae</taxon>
        <taxon>Cryptosporangium</taxon>
    </lineage>
</organism>
<proteinExistence type="predicted"/>
<evidence type="ECO:0000313" key="2">
    <source>
        <dbReference type="Proteomes" id="UP001500967"/>
    </source>
</evidence>
<dbReference type="EMBL" id="BAAAGX010000003">
    <property type="protein sequence ID" value="GAA0223760.1"/>
    <property type="molecule type" value="Genomic_DNA"/>
</dbReference>
<comment type="caution">
    <text evidence="1">The sequence shown here is derived from an EMBL/GenBank/DDBJ whole genome shotgun (WGS) entry which is preliminary data.</text>
</comment>
<reference evidence="1 2" key="1">
    <citation type="journal article" date="2019" name="Int. J. Syst. Evol. Microbiol.">
        <title>The Global Catalogue of Microorganisms (GCM) 10K type strain sequencing project: providing services to taxonomists for standard genome sequencing and annotation.</title>
        <authorList>
            <consortium name="The Broad Institute Genomics Platform"/>
            <consortium name="The Broad Institute Genome Sequencing Center for Infectious Disease"/>
            <person name="Wu L."/>
            <person name="Ma J."/>
        </authorList>
    </citation>
    <scope>NUCLEOTIDE SEQUENCE [LARGE SCALE GENOMIC DNA]</scope>
    <source>
        <strain evidence="1 2">JCM 10425</strain>
    </source>
</reference>
<gene>
    <name evidence="1" type="ORF">GCM10009539_06220</name>
</gene>
<dbReference type="Proteomes" id="UP001500967">
    <property type="component" value="Unassembled WGS sequence"/>
</dbReference>
<dbReference type="RefSeq" id="WP_344647171.1">
    <property type="nucleotide sequence ID" value="NZ_BAAAGX010000003.1"/>
</dbReference>
<sequence length="79" mass="8831">MTRDTGEPLDDLQFHAVLEGGPMDLPHEARWCSIASDQDKVKLPFGGGYEHFERVDVPPADVPPGPVVFRWTTRTKIAE</sequence>
<keyword evidence="2" id="KW-1185">Reference proteome</keyword>
<dbReference type="InterPro" id="IPR046030">
    <property type="entry name" value="DUF5988"/>
</dbReference>
<dbReference type="Pfam" id="PF19450">
    <property type="entry name" value="DUF5988"/>
    <property type="match status" value="1"/>
</dbReference>
<accession>A0ABN0TK49</accession>